<protein>
    <recommendedName>
        <fullName evidence="3">Transposase (putative) gypsy type domain-containing protein</fullName>
    </recommendedName>
</protein>
<name>A0A843XBX7_COLES</name>
<comment type="caution">
    <text evidence="4">The sequence shown here is derived from an EMBL/GenBank/DDBJ whole genome shotgun (WGS) entry which is preliminary data.</text>
</comment>
<dbReference type="OrthoDB" id="671678at2759"/>
<feature type="domain" description="Transposase (putative) gypsy type" evidence="3">
    <location>
        <begin position="128"/>
        <end position="195"/>
    </location>
</feature>
<dbReference type="Pfam" id="PF04195">
    <property type="entry name" value="Transposase_28"/>
    <property type="match status" value="1"/>
</dbReference>
<proteinExistence type="predicted"/>
<dbReference type="InterPro" id="IPR007321">
    <property type="entry name" value="Transposase_28"/>
</dbReference>
<feature type="region of interest" description="Disordered" evidence="2">
    <location>
        <begin position="296"/>
        <end position="330"/>
    </location>
</feature>
<evidence type="ECO:0000313" key="5">
    <source>
        <dbReference type="Proteomes" id="UP000652761"/>
    </source>
</evidence>
<evidence type="ECO:0000313" key="4">
    <source>
        <dbReference type="EMBL" id="MQM16909.1"/>
    </source>
</evidence>
<dbReference type="EMBL" id="NMUH01007239">
    <property type="protein sequence ID" value="MQM16909.1"/>
    <property type="molecule type" value="Genomic_DNA"/>
</dbReference>
<accession>A0A843XBX7</accession>
<dbReference type="PANTHER" id="PTHR31099">
    <property type="entry name" value="OS06G0165300 PROTEIN"/>
    <property type="match status" value="1"/>
</dbReference>
<gene>
    <name evidence="4" type="ORF">Taro_049871</name>
</gene>
<keyword evidence="5" id="KW-1185">Reference proteome</keyword>
<feature type="coiled-coil region" evidence="1">
    <location>
        <begin position="343"/>
        <end position="423"/>
    </location>
</feature>
<evidence type="ECO:0000259" key="3">
    <source>
        <dbReference type="Pfam" id="PF04195"/>
    </source>
</evidence>
<feature type="compositionally biased region" description="Low complexity" evidence="2">
    <location>
        <begin position="16"/>
        <end position="33"/>
    </location>
</feature>
<feature type="region of interest" description="Disordered" evidence="2">
    <location>
        <begin position="1"/>
        <end position="85"/>
    </location>
</feature>
<organism evidence="4 5">
    <name type="scientific">Colocasia esculenta</name>
    <name type="common">Wild taro</name>
    <name type="synonym">Arum esculentum</name>
    <dbReference type="NCBI Taxonomy" id="4460"/>
    <lineage>
        <taxon>Eukaryota</taxon>
        <taxon>Viridiplantae</taxon>
        <taxon>Streptophyta</taxon>
        <taxon>Embryophyta</taxon>
        <taxon>Tracheophyta</taxon>
        <taxon>Spermatophyta</taxon>
        <taxon>Magnoliopsida</taxon>
        <taxon>Liliopsida</taxon>
        <taxon>Araceae</taxon>
        <taxon>Aroideae</taxon>
        <taxon>Colocasieae</taxon>
        <taxon>Colocasia</taxon>
    </lineage>
</organism>
<evidence type="ECO:0000256" key="1">
    <source>
        <dbReference type="SAM" id="Coils"/>
    </source>
</evidence>
<dbReference type="Proteomes" id="UP000652761">
    <property type="component" value="Unassembled WGS sequence"/>
</dbReference>
<evidence type="ECO:0000256" key="2">
    <source>
        <dbReference type="SAM" id="MobiDB-lite"/>
    </source>
</evidence>
<feature type="compositionally biased region" description="Basic residues" evidence="2">
    <location>
        <begin position="297"/>
        <end position="308"/>
    </location>
</feature>
<feature type="compositionally biased region" description="Basic and acidic residues" evidence="2">
    <location>
        <begin position="43"/>
        <end position="55"/>
    </location>
</feature>
<sequence length="625" mass="67924">MSSSSSSSSRPRLHEGSPSGGSPSESFSSAAGAVSSRGTSHSSRPDGEPLDHSDDCFIVDPGTYIPKEPSSHTSRARRPADNVADAQCETSDETLAWMKTHPGLEFPEGYSMYRSSQLRAHYVAKGGVCIYAEAIRAGFRLPLPPFAILLLFKLGVAPSQLTPNSWRSVVGFLVVCALAKVLPTSRLFFYCFSVKAFGDWLYFAARPTGWPFPTTWTVVNVHQKAFRAPNLIETELTEFDSLQVLDPPDLFQLDGLFKLITKADKVMADKGKSSVAPDVGRGRGTSLADRAAQRFAGRGKKSAVRALKRPREEAGDSSRQTRWKAEKSQAAANQKVLEAASKTKEAEKRAKTAEKLLAEERLMVKRAEDEVARVTRAAEDLKETLHAKEELLKAARARSSRLAEEERDRIIAEYRDSEELKEEVDKLFEAGYDHCIKRIRELRHEYDLSGLEDAADEDAEDAPDQAEVADEAQAATAEAVLGADEATMAIAPDQATTAETLVIASDDIRPRLHTTSDVVSARGLIVEIVALMAVTGGSASRDVDGPAWAELPILRSDELSCGRLDAALLADCQTGGEVLANQPRLLNVGLSSEVVGYTRGPTCLETPITGGNYNMLVDNLTKKIT</sequence>
<dbReference type="PANTHER" id="PTHR31099:SF28">
    <property type="entry name" value="F5J5.12"/>
    <property type="match status" value="1"/>
</dbReference>
<dbReference type="AlphaFoldDB" id="A0A843XBX7"/>
<keyword evidence="1" id="KW-0175">Coiled coil</keyword>
<reference evidence="4" key="1">
    <citation type="submission" date="2017-07" db="EMBL/GenBank/DDBJ databases">
        <title>Taro Niue Genome Assembly and Annotation.</title>
        <authorList>
            <person name="Atibalentja N."/>
            <person name="Keating K."/>
            <person name="Fields C.J."/>
        </authorList>
    </citation>
    <scope>NUCLEOTIDE SEQUENCE</scope>
    <source>
        <strain evidence="4">Niue_2</strain>
        <tissue evidence="4">Leaf</tissue>
    </source>
</reference>